<dbReference type="Pfam" id="PF02811">
    <property type="entry name" value="PHP"/>
    <property type="match status" value="1"/>
</dbReference>
<dbReference type="InterPro" id="IPR003141">
    <property type="entry name" value="Pol/His_phosphatase_N"/>
</dbReference>
<dbReference type="InterPro" id="IPR004013">
    <property type="entry name" value="PHP_dom"/>
</dbReference>
<dbReference type="Proteomes" id="UP001597036">
    <property type="component" value="Unassembled WGS sequence"/>
</dbReference>
<dbReference type="SUPFAM" id="SSF89550">
    <property type="entry name" value="PHP domain-like"/>
    <property type="match status" value="1"/>
</dbReference>
<dbReference type="InterPro" id="IPR052018">
    <property type="entry name" value="PHP_domain"/>
</dbReference>
<dbReference type="Gene3D" id="1.10.150.650">
    <property type="match status" value="1"/>
</dbReference>
<evidence type="ECO:0000313" key="2">
    <source>
        <dbReference type="EMBL" id="MFD0705206.1"/>
    </source>
</evidence>
<dbReference type="RefSeq" id="WP_377938901.1">
    <property type="nucleotide sequence ID" value="NZ_JBHTHQ010000021.1"/>
</dbReference>
<dbReference type="PANTHER" id="PTHR42924:SF3">
    <property type="entry name" value="POLYMERASE_HISTIDINOL PHOSPHATASE N-TERMINAL DOMAIN-CONTAINING PROTEIN"/>
    <property type="match status" value="1"/>
</dbReference>
<evidence type="ECO:0000259" key="1">
    <source>
        <dbReference type="SMART" id="SM00481"/>
    </source>
</evidence>
<proteinExistence type="predicted"/>
<name>A0ABW2Y642_9BIFI</name>
<feature type="domain" description="Polymerase/histidinol phosphatase N-terminal" evidence="1">
    <location>
        <begin position="9"/>
        <end position="74"/>
    </location>
</feature>
<accession>A0ABW2Y642</accession>
<keyword evidence="3" id="KW-1185">Reference proteome</keyword>
<comment type="caution">
    <text evidence="2">The sequence shown here is derived from an EMBL/GenBank/DDBJ whole genome shotgun (WGS) entry which is preliminary data.</text>
</comment>
<dbReference type="Gene3D" id="3.20.20.140">
    <property type="entry name" value="Metal-dependent hydrolases"/>
    <property type="match status" value="1"/>
</dbReference>
<dbReference type="CDD" id="cd07438">
    <property type="entry name" value="PHP_HisPPase_AMP"/>
    <property type="match status" value="1"/>
</dbReference>
<dbReference type="SMART" id="SM00481">
    <property type="entry name" value="POLIIIAc"/>
    <property type="match status" value="1"/>
</dbReference>
<evidence type="ECO:0000313" key="3">
    <source>
        <dbReference type="Proteomes" id="UP001597036"/>
    </source>
</evidence>
<gene>
    <name evidence="2" type="ORF">ACFQY8_05550</name>
</gene>
<dbReference type="EMBL" id="JBHTHQ010000021">
    <property type="protein sequence ID" value="MFD0705206.1"/>
    <property type="molecule type" value="Genomic_DNA"/>
</dbReference>
<sequence>MTVSRVSGWDLHCHTVFSDGTKTPTELIELAHAAGLEGVAISDHDTIAGWQEAKAAAQAKHFPLIRGTEITAEHLHTSVHILAYLYDCEDKGVLDMYAKMRQRRYERAQRMVERLSHDFPITWQSVSEQVREGEATTIGRPHIADALVSAGVYKTRSDAFAGAINGKSPYYVPVDSLAATQVIFALKQAGGVVVLAHCGAVKRNRRRMLTDDDIELFAREYGLDGLEVYHRENSREQQERLSAIAQKLGLLQTGGSDWHGEGKPNVLGENRTDTSTVQEIIRRGRIRLIN</sequence>
<dbReference type="InterPro" id="IPR016195">
    <property type="entry name" value="Pol/histidinol_Pase-like"/>
</dbReference>
<protein>
    <submittedName>
        <fullName evidence="2">PHP domain-containing protein</fullName>
    </submittedName>
</protein>
<dbReference type="PANTHER" id="PTHR42924">
    <property type="entry name" value="EXONUCLEASE"/>
    <property type="match status" value="1"/>
</dbReference>
<reference evidence="3" key="1">
    <citation type="journal article" date="2019" name="Int. J. Syst. Evol. Microbiol.">
        <title>The Global Catalogue of Microorganisms (GCM) 10K type strain sequencing project: providing services to taxonomists for standard genome sequencing and annotation.</title>
        <authorList>
            <consortium name="The Broad Institute Genomics Platform"/>
            <consortium name="The Broad Institute Genome Sequencing Center for Infectious Disease"/>
            <person name="Wu L."/>
            <person name="Ma J."/>
        </authorList>
    </citation>
    <scope>NUCLEOTIDE SEQUENCE [LARGE SCALE GENOMIC DNA]</scope>
    <source>
        <strain evidence="3">CCM 8604</strain>
    </source>
</reference>
<organism evidence="2 3">
    <name type="scientific">Alloscardovia venturai</name>
    <dbReference type="NCBI Taxonomy" id="1769421"/>
    <lineage>
        <taxon>Bacteria</taxon>
        <taxon>Bacillati</taxon>
        <taxon>Actinomycetota</taxon>
        <taxon>Actinomycetes</taxon>
        <taxon>Bifidobacteriales</taxon>
        <taxon>Bifidobacteriaceae</taxon>
        <taxon>Alloscardovia</taxon>
    </lineage>
</organism>